<evidence type="ECO:0000313" key="11">
    <source>
        <dbReference type="EMBL" id="SUV16342.1"/>
    </source>
</evidence>
<dbReference type="Proteomes" id="UP000238825">
    <property type="component" value="Chromosome"/>
</dbReference>
<dbReference type="SUPFAM" id="SSF58104">
    <property type="entry name" value="Methyl-accepting chemotaxis protein (MCP) signaling domain"/>
    <property type="match status" value="1"/>
</dbReference>
<dbReference type="SMART" id="SM00283">
    <property type="entry name" value="MA"/>
    <property type="match status" value="1"/>
</dbReference>
<evidence type="ECO:0000313" key="10">
    <source>
        <dbReference type="EMBL" id="AVK97736.1"/>
    </source>
</evidence>
<evidence type="ECO:0000259" key="9">
    <source>
        <dbReference type="PROSITE" id="PS50885"/>
    </source>
</evidence>
<reference evidence="11 13" key="2">
    <citation type="submission" date="2018-06" db="EMBL/GenBank/DDBJ databases">
        <authorList>
            <consortium name="Pathogen Informatics"/>
            <person name="Doyle S."/>
        </authorList>
    </citation>
    <scope>NUCLEOTIDE SEQUENCE [LARGE SCALE GENOMIC DNA]</scope>
    <source>
        <strain evidence="11 13">NCTC10338</strain>
    </source>
</reference>
<dbReference type="Proteomes" id="UP000255295">
    <property type="component" value="Unassembled WGS sequence"/>
</dbReference>
<keyword evidence="4 6" id="KW-0807">Transducer</keyword>
<dbReference type="Pfam" id="PF00672">
    <property type="entry name" value="HAMP"/>
    <property type="match status" value="1"/>
</dbReference>
<dbReference type="GO" id="GO:0005886">
    <property type="term" value="C:plasma membrane"/>
    <property type="evidence" value="ECO:0007669"/>
    <property type="project" value="UniProtKB-SubCell"/>
</dbReference>
<dbReference type="InterPro" id="IPR004089">
    <property type="entry name" value="MCPsignal_dom"/>
</dbReference>
<comment type="similarity">
    <text evidence="5">Belongs to the methyl-accepting chemotaxis (MCP) protein family.</text>
</comment>
<dbReference type="SMART" id="SM00304">
    <property type="entry name" value="HAMP"/>
    <property type="match status" value="1"/>
</dbReference>
<accession>A0A2S0K310</accession>
<sequence>MKSIKHKLLGVFLIIILLITALCVYNFKSVVKFNHDTDAIIKEDLPLLIADEELAFNIAQRIALARGYILYNDPSYKEAFLQYTEESKALQNQVLQETNSEEAKQLIDKSIEWRKTITEEVFVAFDKGNKEQALAIMANKVQPLGRDLMSGFKEIADKRKDIILSEGNDVMDTGTSIKNASLMMSIIIIMVAIILAIVTARIISTPIKKVVDRMLQIADGNLQSTNLVTKAKDETAQLIEATNTMNSNLKNVITNIINASDNVKEQSKGLSASANEVKEGSLQIAITMEALASGSQEQAQNCANLGETLSDFIEKIKLSNEEGIQVRTLTEKVKTATISGNKLMSISESNMHNIEDLVEDSVTKVKELDQKTAKINDIISVITSISEQTNLLALNAAIEAARAGEHGKGFAVVADEVRKLAEEVKFSVNDITSIVNDVQLESAEVASSLEFGYKTIQNGTSQIKETAKTFNLIAELIENMSTKVGFISNELESFVDKGQILNMSVTSIASVSEESAAGVEETTASTEEIATLMEQILASAQMLADQSEQLNNITKKFTV</sequence>
<feature type="domain" description="HAMP" evidence="9">
    <location>
        <begin position="201"/>
        <end position="254"/>
    </location>
</feature>
<organism evidence="10 12">
    <name type="scientific">Lysinibacillus sphaericus</name>
    <name type="common">Bacillus sphaericus</name>
    <dbReference type="NCBI Taxonomy" id="1421"/>
    <lineage>
        <taxon>Bacteria</taxon>
        <taxon>Bacillati</taxon>
        <taxon>Bacillota</taxon>
        <taxon>Bacilli</taxon>
        <taxon>Bacillales</taxon>
        <taxon>Bacillaceae</taxon>
        <taxon>Lysinibacillus</taxon>
    </lineage>
</organism>
<gene>
    <name evidence="11" type="primary">mcpB_4</name>
    <name evidence="10" type="ORF">LS41612_16355</name>
    <name evidence="11" type="ORF">NCTC10338_01420</name>
</gene>
<dbReference type="RefSeq" id="WP_024361434.1">
    <property type="nucleotide sequence ID" value="NZ_BJNS01000018.1"/>
</dbReference>
<evidence type="ECO:0000256" key="7">
    <source>
        <dbReference type="SAM" id="Phobius"/>
    </source>
</evidence>
<proteinExistence type="inferred from homology"/>
<dbReference type="EMBL" id="CP019980">
    <property type="protein sequence ID" value="AVK97736.1"/>
    <property type="molecule type" value="Genomic_DNA"/>
</dbReference>
<dbReference type="InterPro" id="IPR024478">
    <property type="entry name" value="HlyB_4HB_MCP"/>
</dbReference>
<keyword evidence="7" id="KW-1133">Transmembrane helix</keyword>
<dbReference type="GO" id="GO:0007165">
    <property type="term" value="P:signal transduction"/>
    <property type="evidence" value="ECO:0007669"/>
    <property type="project" value="UniProtKB-KW"/>
</dbReference>
<keyword evidence="3 7" id="KW-0472">Membrane</keyword>
<evidence type="ECO:0000256" key="2">
    <source>
        <dbReference type="ARBA" id="ARBA00022475"/>
    </source>
</evidence>
<dbReference type="Gene3D" id="6.10.340.10">
    <property type="match status" value="1"/>
</dbReference>
<dbReference type="PROSITE" id="PS50111">
    <property type="entry name" value="CHEMOTAXIS_TRANSDUC_2"/>
    <property type="match status" value="1"/>
</dbReference>
<dbReference type="Pfam" id="PF00015">
    <property type="entry name" value="MCPsignal"/>
    <property type="match status" value="1"/>
</dbReference>
<dbReference type="PROSITE" id="PS50885">
    <property type="entry name" value="HAMP"/>
    <property type="match status" value="1"/>
</dbReference>
<dbReference type="Gene3D" id="1.10.287.950">
    <property type="entry name" value="Methyl-accepting chemotaxis protein"/>
    <property type="match status" value="1"/>
</dbReference>
<dbReference type="CDD" id="cd06225">
    <property type="entry name" value="HAMP"/>
    <property type="match status" value="1"/>
</dbReference>
<dbReference type="InterPro" id="IPR003660">
    <property type="entry name" value="HAMP_dom"/>
</dbReference>
<reference evidence="10 12" key="1">
    <citation type="submission" date="2017-03" db="EMBL/GenBank/DDBJ databases">
        <title>The whole genome sequencing and assembly of Lysinibacillus sphaericus DSM 28T strain.</title>
        <authorList>
            <person name="Lee Y.-J."/>
            <person name="Yi H."/>
            <person name="Bahn Y.-S."/>
            <person name="Kim J.F."/>
            <person name="Lee D.-W."/>
        </authorList>
    </citation>
    <scope>NUCLEOTIDE SEQUENCE [LARGE SCALE GENOMIC DNA]</scope>
    <source>
        <strain evidence="10 12">DSM 28</strain>
    </source>
</reference>
<evidence type="ECO:0000313" key="12">
    <source>
        <dbReference type="Proteomes" id="UP000238825"/>
    </source>
</evidence>
<evidence type="ECO:0000256" key="4">
    <source>
        <dbReference type="ARBA" id="ARBA00023224"/>
    </source>
</evidence>
<keyword evidence="7" id="KW-0812">Transmembrane</keyword>
<keyword evidence="2" id="KW-1003">Cell membrane</keyword>
<evidence type="ECO:0000256" key="6">
    <source>
        <dbReference type="PROSITE-ProRule" id="PRU00284"/>
    </source>
</evidence>
<comment type="subcellular location">
    <subcellularLocation>
        <location evidence="1">Cell membrane</location>
    </subcellularLocation>
</comment>
<dbReference type="PANTHER" id="PTHR32089">
    <property type="entry name" value="METHYL-ACCEPTING CHEMOTAXIS PROTEIN MCPB"/>
    <property type="match status" value="1"/>
</dbReference>
<evidence type="ECO:0000256" key="1">
    <source>
        <dbReference type="ARBA" id="ARBA00004236"/>
    </source>
</evidence>
<name>A0A2S0K310_LYSSH</name>
<dbReference type="Pfam" id="PF12729">
    <property type="entry name" value="4HB_MCP_1"/>
    <property type="match status" value="1"/>
</dbReference>
<feature type="domain" description="Methyl-accepting transducer" evidence="8">
    <location>
        <begin position="273"/>
        <end position="530"/>
    </location>
</feature>
<dbReference type="GeneID" id="48277769"/>
<evidence type="ECO:0000256" key="5">
    <source>
        <dbReference type="ARBA" id="ARBA00029447"/>
    </source>
</evidence>
<evidence type="ECO:0000313" key="13">
    <source>
        <dbReference type="Proteomes" id="UP000255295"/>
    </source>
</evidence>
<feature type="transmembrane region" description="Helical" evidence="7">
    <location>
        <begin position="182"/>
        <end position="204"/>
    </location>
</feature>
<evidence type="ECO:0000256" key="3">
    <source>
        <dbReference type="ARBA" id="ARBA00023136"/>
    </source>
</evidence>
<dbReference type="EMBL" id="UFSZ01000001">
    <property type="protein sequence ID" value="SUV16342.1"/>
    <property type="molecule type" value="Genomic_DNA"/>
</dbReference>
<protein>
    <submittedName>
        <fullName evidence="10">Methyl-accepting chemotaxis protein</fullName>
    </submittedName>
    <submittedName>
        <fullName evidence="11">Methyl-accepting chemotaxis sensory transducer with Cache sensor</fullName>
    </submittedName>
</protein>
<evidence type="ECO:0000259" key="8">
    <source>
        <dbReference type="PROSITE" id="PS50111"/>
    </source>
</evidence>
<dbReference type="PANTHER" id="PTHR32089:SF112">
    <property type="entry name" value="LYSOZYME-LIKE PROTEIN-RELATED"/>
    <property type="match status" value="1"/>
</dbReference>
<dbReference type="AlphaFoldDB" id="A0A2S0K310"/>